<evidence type="ECO:0000313" key="3">
    <source>
        <dbReference type="Proteomes" id="UP001360953"/>
    </source>
</evidence>
<reference evidence="2 3" key="1">
    <citation type="submission" date="2024-04" db="EMBL/GenBank/DDBJ databases">
        <title>Phyllosticta paracitricarpa is synonymous to the EU quarantine fungus P. citricarpa based on phylogenomic analyses.</title>
        <authorList>
            <consortium name="Lawrence Berkeley National Laboratory"/>
            <person name="Van ingen-buijs V.A."/>
            <person name="Van westerhoven A.C."/>
            <person name="Haridas S."/>
            <person name="Skiadas P."/>
            <person name="Martin F."/>
            <person name="Groenewald J.Z."/>
            <person name="Crous P.W."/>
            <person name="Seidl M.F."/>
        </authorList>
    </citation>
    <scope>NUCLEOTIDE SEQUENCE [LARGE SCALE GENOMIC DNA]</scope>
    <source>
        <strain evidence="2 3">CPC 17464</strain>
    </source>
</reference>
<comment type="caution">
    <text evidence="2">The sequence shown here is derived from an EMBL/GenBank/DDBJ whole genome shotgun (WGS) entry which is preliminary data.</text>
</comment>
<dbReference type="EMBL" id="JBBPEH010000002">
    <property type="protein sequence ID" value="KAK7542731.1"/>
    <property type="molecule type" value="Genomic_DNA"/>
</dbReference>
<feature type="region of interest" description="Disordered" evidence="1">
    <location>
        <begin position="211"/>
        <end position="251"/>
    </location>
</feature>
<protein>
    <submittedName>
        <fullName evidence="2">Uncharacterized protein</fullName>
    </submittedName>
</protein>
<sequence>MSFMALIEKLRQLFRRATSQTALEPPEYTLLDPRQNHESSKKKRVFRLCKHMELDYDQMCSMKDYGPGISCASCDPSVRSKKNKSSRVGKNHLQRMGSCFVHVNDFKLSGVESAVLLPIKRIQGRLANDTTKICPHIRFCDLDFERMRSKHAKLTLTPIPTSYNSCRPQTVSGKCKTRYCRTEFEFSWNNYPSEKQTVDFESKREFGMDGPSGRAWLANSEAVPETSASQSGKIAHPKDADLKGSTTHDLV</sequence>
<dbReference type="RefSeq" id="XP_066659024.1">
    <property type="nucleotide sequence ID" value="XM_066803554.1"/>
</dbReference>
<keyword evidence="3" id="KW-1185">Reference proteome</keyword>
<accession>A0ABR1M880</accession>
<dbReference type="Proteomes" id="UP001360953">
    <property type="component" value="Unassembled WGS sequence"/>
</dbReference>
<evidence type="ECO:0000313" key="2">
    <source>
        <dbReference type="EMBL" id="KAK7542731.1"/>
    </source>
</evidence>
<name>A0ABR1M880_9PEZI</name>
<evidence type="ECO:0000256" key="1">
    <source>
        <dbReference type="SAM" id="MobiDB-lite"/>
    </source>
</evidence>
<organism evidence="2 3">
    <name type="scientific">Phyllosticta citribraziliensis</name>
    <dbReference type="NCBI Taxonomy" id="989973"/>
    <lineage>
        <taxon>Eukaryota</taxon>
        <taxon>Fungi</taxon>
        <taxon>Dikarya</taxon>
        <taxon>Ascomycota</taxon>
        <taxon>Pezizomycotina</taxon>
        <taxon>Dothideomycetes</taxon>
        <taxon>Dothideomycetes incertae sedis</taxon>
        <taxon>Botryosphaeriales</taxon>
        <taxon>Phyllostictaceae</taxon>
        <taxon>Phyllosticta</taxon>
    </lineage>
</organism>
<proteinExistence type="predicted"/>
<gene>
    <name evidence="2" type="ORF">J3D65DRAFT_674540</name>
</gene>
<dbReference type="GeneID" id="92036460"/>